<proteinExistence type="predicted"/>
<dbReference type="EMBL" id="CM044701">
    <property type="protein sequence ID" value="KAI5680975.1"/>
    <property type="molecule type" value="Genomic_DNA"/>
</dbReference>
<sequence>MDGRFHKRRGDYEGYYDSYNYGGYSCGRSSQTLGTTSMTLSYNNLKLPLFWGTFGPYVYVAWEREVEFFFYFYCQASRNRYGVENLKGQGQRQGQAKVKFMEPSIIEESTKVKELPQTIIAAKESFEDSCKDEGEKLAYKSIKIINFFPSNFYLCFEIYFKEIKLFSLVFMENGYQFYFLNSLGTLLEKKQFIEFNYISCAIPRVDKYHYNLVVPSTYKCVSSYNSLKNQLVISDNIDVPSCFRCELVHEDSIVDLEVVRSRLDCELFDVFHDNFKEKFAGNRDSILSFFEIFMKNFVGALSLKKPLAFLGNQVEFLCHEQKLSNVIKSLNTLHENTFGFQFCHLHFKKLLLKDFENQNARLF</sequence>
<reference evidence="2" key="1">
    <citation type="journal article" date="2023" name="Nat. Plants">
        <title>Single-cell RNA sequencing provides a high-resolution roadmap for understanding the multicellular compartmentation of specialized metabolism.</title>
        <authorList>
            <person name="Sun S."/>
            <person name="Shen X."/>
            <person name="Li Y."/>
            <person name="Li Y."/>
            <person name="Wang S."/>
            <person name="Li R."/>
            <person name="Zhang H."/>
            <person name="Shen G."/>
            <person name="Guo B."/>
            <person name="Wei J."/>
            <person name="Xu J."/>
            <person name="St-Pierre B."/>
            <person name="Chen S."/>
            <person name="Sun C."/>
        </authorList>
    </citation>
    <scope>NUCLEOTIDE SEQUENCE [LARGE SCALE GENOMIC DNA]</scope>
</reference>
<dbReference type="Proteomes" id="UP001060085">
    <property type="component" value="Linkage Group LG01"/>
</dbReference>
<organism evidence="1 2">
    <name type="scientific">Catharanthus roseus</name>
    <name type="common">Madagascar periwinkle</name>
    <name type="synonym">Vinca rosea</name>
    <dbReference type="NCBI Taxonomy" id="4058"/>
    <lineage>
        <taxon>Eukaryota</taxon>
        <taxon>Viridiplantae</taxon>
        <taxon>Streptophyta</taxon>
        <taxon>Embryophyta</taxon>
        <taxon>Tracheophyta</taxon>
        <taxon>Spermatophyta</taxon>
        <taxon>Magnoliopsida</taxon>
        <taxon>eudicotyledons</taxon>
        <taxon>Gunneridae</taxon>
        <taxon>Pentapetalae</taxon>
        <taxon>asterids</taxon>
        <taxon>lamiids</taxon>
        <taxon>Gentianales</taxon>
        <taxon>Apocynaceae</taxon>
        <taxon>Rauvolfioideae</taxon>
        <taxon>Vinceae</taxon>
        <taxon>Catharanthinae</taxon>
        <taxon>Catharanthus</taxon>
    </lineage>
</organism>
<evidence type="ECO:0000313" key="1">
    <source>
        <dbReference type="EMBL" id="KAI5680975.1"/>
    </source>
</evidence>
<accession>A0ACC0C7Q0</accession>
<gene>
    <name evidence="1" type="ORF">M9H77_02202</name>
</gene>
<keyword evidence="2" id="KW-1185">Reference proteome</keyword>
<name>A0ACC0C7Q0_CATRO</name>
<comment type="caution">
    <text evidence="1">The sequence shown here is derived from an EMBL/GenBank/DDBJ whole genome shotgun (WGS) entry which is preliminary data.</text>
</comment>
<evidence type="ECO:0000313" key="2">
    <source>
        <dbReference type="Proteomes" id="UP001060085"/>
    </source>
</evidence>
<protein>
    <submittedName>
        <fullName evidence="1">Uncharacterized protein</fullName>
    </submittedName>
</protein>